<keyword evidence="4" id="KW-1185">Reference proteome</keyword>
<feature type="signal peptide" evidence="2">
    <location>
        <begin position="1"/>
        <end position="23"/>
    </location>
</feature>
<feature type="region of interest" description="Disordered" evidence="1">
    <location>
        <begin position="267"/>
        <end position="287"/>
    </location>
</feature>
<feature type="region of interest" description="Disordered" evidence="1">
    <location>
        <begin position="211"/>
        <end position="255"/>
    </location>
</feature>
<keyword evidence="3" id="KW-0449">Lipoprotein</keyword>
<comment type="caution">
    <text evidence="3">The sequence shown here is derived from an EMBL/GenBank/DDBJ whole genome shotgun (WGS) entry which is preliminary data.</text>
</comment>
<dbReference type="EMBL" id="BMQJ01000037">
    <property type="protein sequence ID" value="GGQ34616.1"/>
    <property type="molecule type" value="Genomic_DNA"/>
</dbReference>
<evidence type="ECO:0000256" key="2">
    <source>
        <dbReference type="SAM" id="SignalP"/>
    </source>
</evidence>
<evidence type="ECO:0000256" key="1">
    <source>
        <dbReference type="SAM" id="MobiDB-lite"/>
    </source>
</evidence>
<dbReference type="Gene3D" id="3.40.710.10">
    <property type="entry name" value="DD-peptidase/beta-lactamase superfamily"/>
    <property type="match status" value="1"/>
</dbReference>
<dbReference type="Proteomes" id="UP000611554">
    <property type="component" value="Unassembled WGS sequence"/>
</dbReference>
<keyword evidence="2" id="KW-0732">Signal</keyword>
<accession>A0ABQ2RL45</accession>
<feature type="compositionally biased region" description="Low complexity" evidence="1">
    <location>
        <begin position="213"/>
        <end position="255"/>
    </location>
</feature>
<sequence length="335" mass="35253">MIRSLALLTAALPLLASAAPASAAAPATPHIPAGVAAGYAVFDRQTGRLTAHRDAHRRFRSASVVKIMIAIDYLESHRKVPARDLALLKVMLRVSDDDAASAFWDRGGKGRIIERTARRLGLTDTAPPPADKPGFWGYTSLSALDTVRVYRYLLDRAEPRVSDLILGHLRRAGQCGSDGFDQYFGIPRGVARPWAVKQGWSGYGLRPPVRCRPSSPAAPGSPGSQSVPAPSTVPAAAEAPVSPGRPAGAPAPAGPVSGVPVPVAPADAAAPAAPGSAPRIVPDYGRPVLHTTGLVGPRERWIMVLLTAYPAGTSWQRSTSQITRLAREVYRAGTS</sequence>
<dbReference type="SUPFAM" id="SSF56601">
    <property type="entry name" value="beta-lactamase/transpeptidase-like"/>
    <property type="match status" value="1"/>
</dbReference>
<proteinExistence type="predicted"/>
<protein>
    <submittedName>
        <fullName evidence="3">Lipoprotein</fullName>
    </submittedName>
</protein>
<evidence type="ECO:0000313" key="4">
    <source>
        <dbReference type="Proteomes" id="UP000611554"/>
    </source>
</evidence>
<gene>
    <name evidence="3" type="ORF">GCM10010140_75870</name>
</gene>
<feature type="compositionally biased region" description="Low complexity" evidence="1">
    <location>
        <begin position="267"/>
        <end position="278"/>
    </location>
</feature>
<evidence type="ECO:0000313" key="3">
    <source>
        <dbReference type="EMBL" id="GGQ34616.1"/>
    </source>
</evidence>
<dbReference type="RefSeq" id="WP_189251229.1">
    <property type="nucleotide sequence ID" value="NZ_BMQJ01000037.1"/>
</dbReference>
<feature type="chain" id="PRO_5045276220" evidence="2">
    <location>
        <begin position="24"/>
        <end position="335"/>
    </location>
</feature>
<name>A0ABQ2RL45_9ACTN</name>
<dbReference type="InterPro" id="IPR012338">
    <property type="entry name" value="Beta-lactam/transpept-like"/>
</dbReference>
<reference evidence="4" key="1">
    <citation type="journal article" date="2019" name="Int. J. Syst. Evol. Microbiol.">
        <title>The Global Catalogue of Microorganisms (GCM) 10K type strain sequencing project: providing services to taxonomists for standard genome sequencing and annotation.</title>
        <authorList>
            <consortium name="The Broad Institute Genomics Platform"/>
            <consortium name="The Broad Institute Genome Sequencing Center for Infectious Disease"/>
            <person name="Wu L."/>
            <person name="Ma J."/>
        </authorList>
    </citation>
    <scope>NUCLEOTIDE SEQUENCE [LARGE SCALE GENOMIC DNA]</scope>
    <source>
        <strain evidence="4">JCM 3115</strain>
    </source>
</reference>
<organism evidence="3 4">
    <name type="scientific">Streptosporangium pseudovulgare</name>
    <dbReference type="NCBI Taxonomy" id="35765"/>
    <lineage>
        <taxon>Bacteria</taxon>
        <taxon>Bacillati</taxon>
        <taxon>Actinomycetota</taxon>
        <taxon>Actinomycetes</taxon>
        <taxon>Streptosporangiales</taxon>
        <taxon>Streptosporangiaceae</taxon>
        <taxon>Streptosporangium</taxon>
    </lineage>
</organism>